<name>A0A9D4QY97_DREPO</name>
<comment type="caution">
    <text evidence="1">The sequence shown here is derived from an EMBL/GenBank/DDBJ whole genome shotgun (WGS) entry which is preliminary data.</text>
</comment>
<gene>
    <name evidence="1" type="ORF">DPMN_089623</name>
</gene>
<evidence type="ECO:0000313" key="1">
    <source>
        <dbReference type="EMBL" id="KAH3847303.1"/>
    </source>
</evidence>
<protein>
    <submittedName>
        <fullName evidence="1">Uncharacterized protein</fullName>
    </submittedName>
</protein>
<reference evidence="1" key="2">
    <citation type="submission" date="2020-11" db="EMBL/GenBank/DDBJ databases">
        <authorList>
            <person name="McCartney M.A."/>
            <person name="Auch B."/>
            <person name="Kono T."/>
            <person name="Mallez S."/>
            <person name="Becker A."/>
            <person name="Gohl D.M."/>
            <person name="Silverstein K.A.T."/>
            <person name="Koren S."/>
            <person name="Bechman K.B."/>
            <person name="Herman A."/>
            <person name="Abrahante J.E."/>
            <person name="Garbe J."/>
        </authorList>
    </citation>
    <scope>NUCLEOTIDE SEQUENCE</scope>
    <source>
        <strain evidence="1">Duluth1</strain>
        <tissue evidence="1">Whole animal</tissue>
    </source>
</reference>
<organism evidence="1 2">
    <name type="scientific">Dreissena polymorpha</name>
    <name type="common">Zebra mussel</name>
    <name type="synonym">Mytilus polymorpha</name>
    <dbReference type="NCBI Taxonomy" id="45954"/>
    <lineage>
        <taxon>Eukaryota</taxon>
        <taxon>Metazoa</taxon>
        <taxon>Spiralia</taxon>
        <taxon>Lophotrochozoa</taxon>
        <taxon>Mollusca</taxon>
        <taxon>Bivalvia</taxon>
        <taxon>Autobranchia</taxon>
        <taxon>Heteroconchia</taxon>
        <taxon>Euheterodonta</taxon>
        <taxon>Imparidentia</taxon>
        <taxon>Neoheterodontei</taxon>
        <taxon>Myida</taxon>
        <taxon>Dreissenoidea</taxon>
        <taxon>Dreissenidae</taxon>
        <taxon>Dreissena</taxon>
    </lineage>
</organism>
<reference evidence="1" key="1">
    <citation type="journal article" date="2019" name="bioRxiv">
        <title>The Genome of the Zebra Mussel, Dreissena polymorpha: A Resource for Invasive Species Research.</title>
        <authorList>
            <person name="McCartney M.A."/>
            <person name="Auch B."/>
            <person name="Kono T."/>
            <person name="Mallez S."/>
            <person name="Zhang Y."/>
            <person name="Obille A."/>
            <person name="Becker A."/>
            <person name="Abrahante J.E."/>
            <person name="Garbe J."/>
            <person name="Badalamenti J.P."/>
            <person name="Herman A."/>
            <person name="Mangelson H."/>
            <person name="Liachko I."/>
            <person name="Sullivan S."/>
            <person name="Sone E.D."/>
            <person name="Koren S."/>
            <person name="Silverstein K.A.T."/>
            <person name="Beckman K.B."/>
            <person name="Gohl D.M."/>
        </authorList>
    </citation>
    <scope>NUCLEOTIDE SEQUENCE</scope>
    <source>
        <strain evidence="1">Duluth1</strain>
        <tissue evidence="1">Whole animal</tissue>
    </source>
</reference>
<sequence>MVIPSGICVHPIGSTSCSMVPSYERRKPGTTLQGGVALALHKVEFNLRPSIPRSAAGACASRPRRESPAEDFLTCTYFLIEGNFCGWLC</sequence>
<accession>A0A9D4QY97</accession>
<dbReference type="Proteomes" id="UP000828390">
    <property type="component" value="Unassembled WGS sequence"/>
</dbReference>
<dbReference type="AlphaFoldDB" id="A0A9D4QY97"/>
<evidence type="ECO:0000313" key="2">
    <source>
        <dbReference type="Proteomes" id="UP000828390"/>
    </source>
</evidence>
<proteinExistence type="predicted"/>
<keyword evidence="2" id="KW-1185">Reference proteome</keyword>
<dbReference type="EMBL" id="JAIWYP010000003">
    <property type="protein sequence ID" value="KAH3847303.1"/>
    <property type="molecule type" value="Genomic_DNA"/>
</dbReference>